<evidence type="ECO:0000256" key="3">
    <source>
        <dbReference type="ARBA" id="ARBA00023163"/>
    </source>
</evidence>
<dbReference type="Pfam" id="PF00440">
    <property type="entry name" value="TetR_N"/>
    <property type="match status" value="1"/>
</dbReference>
<dbReference type="Gene3D" id="1.10.357.10">
    <property type="entry name" value="Tetracycline Repressor, domain 2"/>
    <property type="match status" value="1"/>
</dbReference>
<dbReference type="AlphaFoldDB" id="A0A0F4NKA1"/>
<dbReference type="PANTHER" id="PTHR30055:SF234">
    <property type="entry name" value="HTH-TYPE TRANSCRIPTIONAL REGULATOR BETI"/>
    <property type="match status" value="1"/>
</dbReference>
<dbReference type="PRINTS" id="PR00455">
    <property type="entry name" value="HTHTETR"/>
</dbReference>
<evidence type="ECO:0000313" key="6">
    <source>
        <dbReference type="EMBL" id="KJY83630.1"/>
    </source>
</evidence>
<keyword evidence="2 4" id="KW-0238">DNA-binding</keyword>
<reference evidence="6 7" key="1">
    <citation type="journal article" date="2015" name="BMC Genomics">
        <title>Genome mining reveals unlocked bioactive potential of marine Gram-negative bacteria.</title>
        <authorList>
            <person name="Machado H."/>
            <person name="Sonnenschein E.C."/>
            <person name="Melchiorsen J."/>
            <person name="Gram L."/>
        </authorList>
    </citation>
    <scope>NUCLEOTIDE SEQUENCE [LARGE SCALE GENOMIC DNA]</scope>
    <source>
        <strain evidence="6 7">S2757</strain>
    </source>
</reference>
<evidence type="ECO:0000256" key="2">
    <source>
        <dbReference type="ARBA" id="ARBA00023125"/>
    </source>
</evidence>
<dbReference type="OrthoDB" id="155497at2"/>
<dbReference type="FunFam" id="1.10.357.10:FF:000019">
    <property type="entry name" value="LuxR family transcriptional regulator"/>
    <property type="match status" value="1"/>
</dbReference>
<dbReference type="Proteomes" id="UP000033673">
    <property type="component" value="Unassembled WGS sequence"/>
</dbReference>
<proteinExistence type="predicted"/>
<gene>
    <name evidence="6" type="ORF">TW81_07575</name>
</gene>
<keyword evidence="7" id="KW-1185">Reference proteome</keyword>
<feature type="DNA-binding region" description="H-T-H motif" evidence="4">
    <location>
        <begin position="38"/>
        <end position="57"/>
    </location>
</feature>
<dbReference type="InterPro" id="IPR009057">
    <property type="entry name" value="Homeodomain-like_sf"/>
</dbReference>
<dbReference type="SUPFAM" id="SSF46689">
    <property type="entry name" value="Homeodomain-like"/>
    <property type="match status" value="1"/>
</dbReference>
<dbReference type="NCBIfam" id="NF040929">
    <property type="entry name" value="quorum_TF_HapR"/>
    <property type="match status" value="1"/>
</dbReference>
<dbReference type="GO" id="GO:0000976">
    <property type="term" value="F:transcription cis-regulatory region binding"/>
    <property type="evidence" value="ECO:0007669"/>
    <property type="project" value="TreeGrafter"/>
</dbReference>
<comment type="caution">
    <text evidence="6">The sequence shown here is derived from an EMBL/GenBank/DDBJ whole genome shotgun (WGS) entry which is preliminary data.</text>
</comment>
<dbReference type="PROSITE" id="PS50977">
    <property type="entry name" value="HTH_TETR_2"/>
    <property type="match status" value="1"/>
</dbReference>
<accession>A0A0F4NKA1</accession>
<dbReference type="EMBL" id="JXXV01000014">
    <property type="protein sequence ID" value="KJY83630.1"/>
    <property type="molecule type" value="Genomic_DNA"/>
</dbReference>
<keyword evidence="1" id="KW-0805">Transcription regulation</keyword>
<organism evidence="6 7">
    <name type="scientific">Vibrio galatheae</name>
    <dbReference type="NCBI Taxonomy" id="579748"/>
    <lineage>
        <taxon>Bacteria</taxon>
        <taxon>Pseudomonadati</taxon>
        <taxon>Pseudomonadota</taxon>
        <taxon>Gammaproteobacteria</taxon>
        <taxon>Vibrionales</taxon>
        <taxon>Vibrionaceae</taxon>
        <taxon>Vibrio</taxon>
    </lineage>
</organism>
<evidence type="ECO:0000256" key="4">
    <source>
        <dbReference type="PROSITE-ProRule" id="PRU00335"/>
    </source>
</evidence>
<evidence type="ECO:0000259" key="5">
    <source>
        <dbReference type="PROSITE" id="PS50977"/>
    </source>
</evidence>
<dbReference type="STRING" id="579748.TW81_07575"/>
<keyword evidence="3" id="KW-0804">Transcription</keyword>
<dbReference type="InterPro" id="IPR050109">
    <property type="entry name" value="HTH-type_TetR-like_transc_reg"/>
</dbReference>
<evidence type="ECO:0000256" key="1">
    <source>
        <dbReference type="ARBA" id="ARBA00023015"/>
    </source>
</evidence>
<sequence length="206" mass="23741">MDSIAKRPRTRLSPQKRKQQLMEIALEVFARRGIGRGGHADIAEIAQVSVATVFNYFPTREDLVDDVLNYVVRQFSNFLSDNIDLDIHAKENLNTLTSAMVELVINDCHWLKVWFEWSASTRDEVWPLFVTTNRTNQLLVQNMFAKAIERGEVCDQHDPSQLATLFHGIFYSLFIQANRTQDEAGMKKLTESYLDMLCIYKHAKNA</sequence>
<dbReference type="PANTHER" id="PTHR30055">
    <property type="entry name" value="HTH-TYPE TRANSCRIPTIONAL REGULATOR RUTR"/>
    <property type="match status" value="1"/>
</dbReference>
<dbReference type="InterPro" id="IPR001647">
    <property type="entry name" value="HTH_TetR"/>
</dbReference>
<protein>
    <submittedName>
        <fullName evidence="6">LuxR family transcriptional regulator</fullName>
    </submittedName>
</protein>
<dbReference type="SUPFAM" id="SSF48498">
    <property type="entry name" value="Tetracyclin repressor-like, C-terminal domain"/>
    <property type="match status" value="1"/>
</dbReference>
<dbReference type="GO" id="GO:0003700">
    <property type="term" value="F:DNA-binding transcription factor activity"/>
    <property type="evidence" value="ECO:0007669"/>
    <property type="project" value="TreeGrafter"/>
</dbReference>
<dbReference type="RefSeq" id="WP_045955106.1">
    <property type="nucleotide sequence ID" value="NZ_JXXV01000014.1"/>
</dbReference>
<dbReference type="PATRIC" id="fig|579748.3.peg.1556"/>
<evidence type="ECO:0000313" key="7">
    <source>
        <dbReference type="Proteomes" id="UP000033673"/>
    </source>
</evidence>
<dbReference type="InterPro" id="IPR036271">
    <property type="entry name" value="Tet_transcr_reg_TetR-rel_C_sf"/>
</dbReference>
<feature type="domain" description="HTH tetR-type" evidence="5">
    <location>
        <begin position="15"/>
        <end position="75"/>
    </location>
</feature>
<name>A0A0F4NKA1_9VIBR</name>